<accession>A0A319ELH7</accession>
<dbReference type="GO" id="GO:0009893">
    <property type="term" value="P:positive regulation of metabolic process"/>
    <property type="evidence" value="ECO:0007669"/>
    <property type="project" value="UniProtKB-ARBA"/>
</dbReference>
<evidence type="ECO:0000256" key="2">
    <source>
        <dbReference type="ARBA" id="ARBA00022833"/>
    </source>
</evidence>
<evidence type="ECO:0000256" key="5">
    <source>
        <dbReference type="ARBA" id="ARBA00023163"/>
    </source>
</evidence>
<keyword evidence="3" id="KW-0805">Transcription regulation</keyword>
<dbReference type="PANTHER" id="PTHR31845:SF10">
    <property type="entry name" value="ZN(II)2CYS6 TRANSCRIPTION FACTOR (EUROFUNG)"/>
    <property type="match status" value="1"/>
</dbReference>
<dbReference type="SUPFAM" id="SSF57701">
    <property type="entry name" value="Zn2/Cys6 DNA-binding domain"/>
    <property type="match status" value="1"/>
</dbReference>
<keyword evidence="4" id="KW-0238">DNA-binding</keyword>
<dbReference type="VEuPathDB" id="FungiDB:BO78DRAFT_416668"/>
<dbReference type="InterPro" id="IPR036864">
    <property type="entry name" value="Zn2-C6_fun-type_DNA-bd_sf"/>
</dbReference>
<dbReference type="EMBL" id="KZ826334">
    <property type="protein sequence ID" value="PYI08495.1"/>
    <property type="molecule type" value="Genomic_DNA"/>
</dbReference>
<evidence type="ECO:0000313" key="9">
    <source>
        <dbReference type="Proteomes" id="UP000248423"/>
    </source>
</evidence>
<proteinExistence type="predicted"/>
<keyword evidence="2" id="KW-0862">Zinc</keyword>
<dbReference type="Gene3D" id="4.10.240.10">
    <property type="entry name" value="Zn(2)-C6 fungal-type DNA-binding domain"/>
    <property type="match status" value="1"/>
</dbReference>
<evidence type="ECO:0000313" key="8">
    <source>
        <dbReference type="EMBL" id="PYI08495.1"/>
    </source>
</evidence>
<dbReference type="PROSITE" id="PS00463">
    <property type="entry name" value="ZN2_CY6_FUNGAL_1"/>
    <property type="match status" value="1"/>
</dbReference>
<reference evidence="8 9" key="1">
    <citation type="submission" date="2018-02" db="EMBL/GenBank/DDBJ databases">
        <title>The genomes of Aspergillus section Nigri reveals drivers in fungal speciation.</title>
        <authorList>
            <consortium name="DOE Joint Genome Institute"/>
            <person name="Vesth T.C."/>
            <person name="Nybo J."/>
            <person name="Theobald S."/>
            <person name="Brandl J."/>
            <person name="Frisvad J.C."/>
            <person name="Nielsen K.F."/>
            <person name="Lyhne E.K."/>
            <person name="Kogle M.E."/>
            <person name="Kuo A."/>
            <person name="Riley R."/>
            <person name="Clum A."/>
            <person name="Nolan M."/>
            <person name="Lipzen A."/>
            <person name="Salamov A."/>
            <person name="Henrissat B."/>
            <person name="Wiebenga A."/>
            <person name="De vries R.P."/>
            <person name="Grigoriev I.V."/>
            <person name="Mortensen U.H."/>
            <person name="Andersen M.R."/>
            <person name="Baker S.E."/>
        </authorList>
    </citation>
    <scope>NUCLEOTIDE SEQUENCE [LARGE SCALE GENOMIC DNA]</scope>
    <source>
        <strain evidence="8 9">CBS 121057</strain>
    </source>
</reference>
<protein>
    <recommendedName>
        <fullName evidence="7">Zn(2)-C6 fungal-type domain-containing protein</fullName>
    </recommendedName>
</protein>
<dbReference type="GO" id="GO:0000976">
    <property type="term" value="F:transcription cis-regulatory region binding"/>
    <property type="evidence" value="ECO:0007669"/>
    <property type="project" value="TreeGrafter"/>
</dbReference>
<dbReference type="Proteomes" id="UP000248423">
    <property type="component" value="Unassembled WGS sequence"/>
</dbReference>
<dbReference type="PANTHER" id="PTHR31845">
    <property type="entry name" value="FINGER DOMAIN PROTEIN, PUTATIVE-RELATED"/>
    <property type="match status" value="1"/>
</dbReference>
<dbReference type="InterPro" id="IPR001138">
    <property type="entry name" value="Zn2Cys6_DnaBD"/>
</dbReference>
<keyword evidence="9" id="KW-1185">Reference proteome</keyword>
<gene>
    <name evidence="8" type="ORF">BO78DRAFT_416668</name>
</gene>
<dbReference type="GO" id="GO:0000981">
    <property type="term" value="F:DNA-binding transcription factor activity, RNA polymerase II-specific"/>
    <property type="evidence" value="ECO:0007669"/>
    <property type="project" value="InterPro"/>
</dbReference>
<evidence type="ECO:0000256" key="6">
    <source>
        <dbReference type="ARBA" id="ARBA00023242"/>
    </source>
</evidence>
<dbReference type="OrthoDB" id="5226580at2759"/>
<evidence type="ECO:0000259" key="7">
    <source>
        <dbReference type="PROSITE" id="PS50048"/>
    </source>
</evidence>
<evidence type="ECO:0000256" key="4">
    <source>
        <dbReference type="ARBA" id="ARBA00023125"/>
    </source>
</evidence>
<dbReference type="GO" id="GO:0005634">
    <property type="term" value="C:nucleus"/>
    <property type="evidence" value="ECO:0007669"/>
    <property type="project" value="UniProtKB-SubCell"/>
</dbReference>
<dbReference type="GO" id="GO:0008270">
    <property type="term" value="F:zinc ion binding"/>
    <property type="evidence" value="ECO:0007669"/>
    <property type="project" value="InterPro"/>
</dbReference>
<evidence type="ECO:0000256" key="1">
    <source>
        <dbReference type="ARBA" id="ARBA00004123"/>
    </source>
</evidence>
<keyword evidence="6" id="KW-0539">Nucleus</keyword>
<comment type="subcellular location">
    <subcellularLocation>
        <location evidence="1">Nucleus</location>
    </subcellularLocation>
</comment>
<dbReference type="STRING" id="1448318.A0A319ELH7"/>
<sequence>METRNLKACRPCSKAKVRCDPGPTDACHRCHRLGKDCIRQAPKAHSAKKNNVSSDVGRLERKLDNVTSLLTASQRYMEGFGGGHPSPLPASEVPDVDTLQDETTERILAGFNQRISLFFPFVVRSPPLRASDLRTIKPFLNLVIPAIVCEDSSAQVAQALRARDYWMEHMIANGEHSLDLLQGFMVYLGWVQILPPHPRAAQINNYIHLLEAQVINLDFYGETRSRIPGTVFSYLRVFGLDGNGRNSRSLEELRAYLGCYYLVTLVSLCLGEKEPMQYTSYTDECCRTVKEAAQCESDQYLVQLVRIAHMAEKIYRAVQYHEVDAPTGLAPTAMGIRWLQRELQQLKDSFVCDFPQSAILLLHYHTLELLTYRVALERDFETANLSNYPLTQIDVLCSCLNSTKSLFDALFSIPINIYFQIPYTCWTQVGHGLAILSRLLVHHDPSGYWDREWAQQTISFDGVVDTFALKVEDAISHARAESTSIPPIFMHIKKRAALWKEAHQMRCAAMDRWHQEQAQTSSSTGGDGIPDVSMEDLLAMGPIWNLFSL</sequence>
<dbReference type="PROSITE" id="PS50048">
    <property type="entry name" value="ZN2_CY6_FUNGAL_2"/>
    <property type="match status" value="1"/>
</dbReference>
<dbReference type="InterPro" id="IPR051089">
    <property type="entry name" value="prtT"/>
</dbReference>
<dbReference type="AlphaFoldDB" id="A0A319ELH7"/>
<name>A0A319ELH7_ASPSB</name>
<feature type="domain" description="Zn(2)-C6 fungal-type" evidence="7">
    <location>
        <begin position="8"/>
        <end position="39"/>
    </location>
</feature>
<evidence type="ECO:0000256" key="3">
    <source>
        <dbReference type="ARBA" id="ARBA00023015"/>
    </source>
</evidence>
<organism evidence="8 9">
    <name type="scientific">Aspergillus sclerotiicarbonarius (strain CBS 121057 / IBT 28362)</name>
    <dbReference type="NCBI Taxonomy" id="1448318"/>
    <lineage>
        <taxon>Eukaryota</taxon>
        <taxon>Fungi</taxon>
        <taxon>Dikarya</taxon>
        <taxon>Ascomycota</taxon>
        <taxon>Pezizomycotina</taxon>
        <taxon>Eurotiomycetes</taxon>
        <taxon>Eurotiomycetidae</taxon>
        <taxon>Eurotiales</taxon>
        <taxon>Aspergillaceae</taxon>
        <taxon>Aspergillus</taxon>
        <taxon>Aspergillus subgen. Circumdati</taxon>
    </lineage>
</organism>
<dbReference type="CDD" id="cd00067">
    <property type="entry name" value="GAL4"/>
    <property type="match status" value="1"/>
</dbReference>
<keyword evidence="5" id="KW-0804">Transcription</keyword>